<comment type="similarity">
    <text evidence="10">Belongs to the ABC transporter superfamily. Siderophore-Fe(3+) uptake transporter (SIUT) (TC 3.A.1.21) family.</text>
</comment>
<proteinExistence type="inferred from homology"/>
<evidence type="ECO:0000256" key="5">
    <source>
        <dbReference type="ARBA" id="ARBA00022692"/>
    </source>
</evidence>
<evidence type="ECO:0000256" key="12">
    <source>
        <dbReference type="SAM" id="Phobius"/>
    </source>
</evidence>
<feature type="region of interest" description="Disordered" evidence="11">
    <location>
        <begin position="1"/>
        <end position="24"/>
    </location>
</feature>
<dbReference type="PROSITE" id="PS50893">
    <property type="entry name" value="ABC_TRANSPORTER_2"/>
    <property type="match status" value="1"/>
</dbReference>
<dbReference type="Pfam" id="PF00664">
    <property type="entry name" value="ABC_membrane"/>
    <property type="match status" value="1"/>
</dbReference>
<evidence type="ECO:0000256" key="4">
    <source>
        <dbReference type="ARBA" id="ARBA00022519"/>
    </source>
</evidence>
<keyword evidence="7 15" id="KW-0067">ATP-binding</keyword>
<evidence type="ECO:0000256" key="10">
    <source>
        <dbReference type="ARBA" id="ARBA00023455"/>
    </source>
</evidence>
<dbReference type="PANTHER" id="PTHR43394:SF1">
    <property type="entry name" value="ATP-BINDING CASSETTE SUB-FAMILY B MEMBER 10, MITOCHONDRIAL"/>
    <property type="match status" value="1"/>
</dbReference>
<dbReference type="FunFam" id="3.40.50.300:FF:000221">
    <property type="entry name" value="Multidrug ABC transporter ATP-binding protein"/>
    <property type="match status" value="1"/>
</dbReference>
<feature type="transmembrane region" description="Helical" evidence="12">
    <location>
        <begin position="167"/>
        <end position="185"/>
    </location>
</feature>
<sequence>MSIPVSAGSGFGGPGGGMRSFRQDSSVKDHTLARGTVSRVLRFATPYRRQLVAFLGLIAVDAAIGAATPLILKAIIDDGITPGRRDVVLWLSGLVAVLALASGALTLGQRWLSSRIGEGLILDLRTAVFDHVQRMPLAFFSRTRTGALVQRLNGDVLGAQQAFTSTLSSVFSNSLTVVFVLAAMLTMSWQLTLLSLALLPAFVLPARWIGPRLARITRESYAINADTAQIMNERFNVAGAHLAKTYGRPGDEARTYTDAATRVRDIGIRQALYTTVFRVGLTTVAAVAVAVVYGLGGVMAISGGITVGVVVALTAYLGRLYGPLTALSNVQVDVMTALVSFERVLEVLDLAPTVTDAADAMDLRPVAAERGAGVELSGVSFRYPAASEVSLASLESTAALSSDPVSDTLDDVTFTVGPGEMVAIVGPSGAGKTTVSHLVTRMYDATSGTVRVAGRDVRDVTQESLRAVIGTVPQDSHMFHDTIANNLRYARPDASDAELEAALRAAHVWDLVVSLPAGIDTVVGDRGYRLSGGERQRLAIARLLLKAPEVVILDEATAHLDSESEAAVQRALRAALVGRTSIVIAHRLSTVREADRIVVLDAGSVVEQGTHVELLARGGLYSELHARQFSEEGEHDPVL</sequence>
<evidence type="ECO:0000313" key="16">
    <source>
        <dbReference type="Proteomes" id="UP000602087"/>
    </source>
</evidence>
<feature type="compositionally biased region" description="Gly residues" evidence="11">
    <location>
        <begin position="9"/>
        <end position="18"/>
    </location>
</feature>
<evidence type="ECO:0000259" key="14">
    <source>
        <dbReference type="PROSITE" id="PS50929"/>
    </source>
</evidence>
<dbReference type="EMBL" id="JAEINH010000005">
    <property type="protein sequence ID" value="MBI9114916.1"/>
    <property type="molecule type" value="Genomic_DNA"/>
</dbReference>
<dbReference type="InterPro" id="IPR011527">
    <property type="entry name" value="ABC1_TM_dom"/>
</dbReference>
<feature type="domain" description="ABC transmembrane type-1" evidence="14">
    <location>
        <begin position="52"/>
        <end position="336"/>
    </location>
</feature>
<organism evidence="15 16">
    <name type="scientific">Sanguibacter suaedae</name>
    <dbReference type="NCBI Taxonomy" id="2795737"/>
    <lineage>
        <taxon>Bacteria</taxon>
        <taxon>Bacillati</taxon>
        <taxon>Actinomycetota</taxon>
        <taxon>Actinomycetes</taxon>
        <taxon>Micrococcales</taxon>
        <taxon>Sanguibacteraceae</taxon>
        <taxon>Sanguibacter</taxon>
    </lineage>
</organism>
<name>A0A934I624_9MICO</name>
<keyword evidence="16" id="KW-1185">Reference proteome</keyword>
<evidence type="ECO:0000313" key="15">
    <source>
        <dbReference type="EMBL" id="MBI9114916.1"/>
    </source>
</evidence>
<evidence type="ECO:0000256" key="8">
    <source>
        <dbReference type="ARBA" id="ARBA00022989"/>
    </source>
</evidence>
<keyword evidence="5 12" id="KW-0812">Transmembrane</keyword>
<dbReference type="Pfam" id="PF00005">
    <property type="entry name" value="ABC_tran"/>
    <property type="match status" value="1"/>
</dbReference>
<dbReference type="InterPro" id="IPR039421">
    <property type="entry name" value="Type_1_exporter"/>
</dbReference>
<evidence type="ECO:0000259" key="13">
    <source>
        <dbReference type="PROSITE" id="PS50893"/>
    </source>
</evidence>
<feature type="transmembrane region" description="Helical" evidence="12">
    <location>
        <begin position="88"/>
        <end position="107"/>
    </location>
</feature>
<dbReference type="PANTHER" id="PTHR43394">
    <property type="entry name" value="ATP-DEPENDENT PERMEASE MDL1, MITOCHONDRIAL"/>
    <property type="match status" value="1"/>
</dbReference>
<feature type="transmembrane region" description="Helical" evidence="12">
    <location>
        <begin position="271"/>
        <end position="293"/>
    </location>
</feature>
<dbReference type="SMART" id="SM00382">
    <property type="entry name" value="AAA"/>
    <property type="match status" value="1"/>
</dbReference>
<gene>
    <name evidence="15" type="ORF">JAV76_07810</name>
</gene>
<dbReference type="SUPFAM" id="SSF52540">
    <property type="entry name" value="P-loop containing nucleoside triphosphate hydrolases"/>
    <property type="match status" value="1"/>
</dbReference>
<feature type="transmembrane region" description="Helical" evidence="12">
    <location>
        <begin position="299"/>
        <end position="318"/>
    </location>
</feature>
<keyword evidence="4" id="KW-0997">Cell inner membrane</keyword>
<dbReference type="Gene3D" id="1.20.1560.10">
    <property type="entry name" value="ABC transporter type 1, transmembrane domain"/>
    <property type="match status" value="1"/>
</dbReference>
<dbReference type="InterPro" id="IPR036640">
    <property type="entry name" value="ABC1_TM_sf"/>
</dbReference>
<reference evidence="15" key="1">
    <citation type="submission" date="2020-12" db="EMBL/GenBank/DDBJ databases">
        <title>Sanguibacter suaedae sp. nov., isolated from Suaeda aralocaspica.</title>
        <authorList>
            <person name="Ma Q."/>
        </authorList>
    </citation>
    <scope>NUCLEOTIDE SEQUENCE</scope>
    <source>
        <strain evidence="15">YZGR15</strain>
    </source>
</reference>
<dbReference type="Proteomes" id="UP000602087">
    <property type="component" value="Unassembled WGS sequence"/>
</dbReference>
<dbReference type="SUPFAM" id="SSF90123">
    <property type="entry name" value="ABC transporter transmembrane region"/>
    <property type="match status" value="1"/>
</dbReference>
<dbReference type="GO" id="GO:0015421">
    <property type="term" value="F:ABC-type oligopeptide transporter activity"/>
    <property type="evidence" value="ECO:0007669"/>
    <property type="project" value="TreeGrafter"/>
</dbReference>
<dbReference type="InterPro" id="IPR017871">
    <property type="entry name" value="ABC_transporter-like_CS"/>
</dbReference>
<feature type="transmembrane region" description="Helical" evidence="12">
    <location>
        <begin position="51"/>
        <end position="76"/>
    </location>
</feature>
<dbReference type="GO" id="GO:0005886">
    <property type="term" value="C:plasma membrane"/>
    <property type="evidence" value="ECO:0007669"/>
    <property type="project" value="UniProtKB-SubCell"/>
</dbReference>
<evidence type="ECO:0000256" key="3">
    <source>
        <dbReference type="ARBA" id="ARBA00022475"/>
    </source>
</evidence>
<dbReference type="GO" id="GO:0005524">
    <property type="term" value="F:ATP binding"/>
    <property type="evidence" value="ECO:0007669"/>
    <property type="project" value="UniProtKB-KW"/>
</dbReference>
<feature type="domain" description="ABC transporter" evidence="13">
    <location>
        <begin position="389"/>
        <end position="627"/>
    </location>
</feature>
<evidence type="ECO:0000256" key="9">
    <source>
        <dbReference type="ARBA" id="ARBA00023136"/>
    </source>
</evidence>
<dbReference type="GO" id="GO:0016887">
    <property type="term" value="F:ATP hydrolysis activity"/>
    <property type="evidence" value="ECO:0007669"/>
    <property type="project" value="InterPro"/>
</dbReference>
<dbReference type="InterPro" id="IPR003439">
    <property type="entry name" value="ABC_transporter-like_ATP-bd"/>
</dbReference>
<keyword evidence="2" id="KW-0813">Transport</keyword>
<dbReference type="RefSeq" id="WP_198733481.1">
    <property type="nucleotide sequence ID" value="NZ_JAEINH010000005.1"/>
</dbReference>
<evidence type="ECO:0000256" key="7">
    <source>
        <dbReference type="ARBA" id="ARBA00022840"/>
    </source>
</evidence>
<dbReference type="Gene3D" id="3.40.50.300">
    <property type="entry name" value="P-loop containing nucleotide triphosphate hydrolases"/>
    <property type="match status" value="1"/>
</dbReference>
<keyword evidence="6" id="KW-0547">Nucleotide-binding</keyword>
<evidence type="ECO:0000256" key="6">
    <source>
        <dbReference type="ARBA" id="ARBA00022741"/>
    </source>
</evidence>
<dbReference type="InterPro" id="IPR027417">
    <property type="entry name" value="P-loop_NTPase"/>
</dbReference>
<comment type="caution">
    <text evidence="15">The sequence shown here is derived from an EMBL/GenBank/DDBJ whole genome shotgun (WGS) entry which is preliminary data.</text>
</comment>
<keyword evidence="3" id="KW-1003">Cell membrane</keyword>
<protein>
    <submittedName>
        <fullName evidence="15">ABC transporter ATP-binding protein</fullName>
    </submittedName>
</protein>
<evidence type="ECO:0000256" key="1">
    <source>
        <dbReference type="ARBA" id="ARBA00004429"/>
    </source>
</evidence>
<dbReference type="PROSITE" id="PS00211">
    <property type="entry name" value="ABC_TRANSPORTER_1"/>
    <property type="match status" value="1"/>
</dbReference>
<accession>A0A934I624</accession>
<evidence type="ECO:0000256" key="2">
    <source>
        <dbReference type="ARBA" id="ARBA00022448"/>
    </source>
</evidence>
<feature type="transmembrane region" description="Helical" evidence="12">
    <location>
        <begin position="191"/>
        <end position="210"/>
    </location>
</feature>
<dbReference type="PROSITE" id="PS50929">
    <property type="entry name" value="ABC_TM1F"/>
    <property type="match status" value="1"/>
</dbReference>
<keyword evidence="9 12" id="KW-0472">Membrane</keyword>
<dbReference type="AlphaFoldDB" id="A0A934I624"/>
<dbReference type="CDD" id="cd18550">
    <property type="entry name" value="ABC_6TM_exporter_like"/>
    <property type="match status" value="1"/>
</dbReference>
<dbReference type="InterPro" id="IPR003593">
    <property type="entry name" value="AAA+_ATPase"/>
</dbReference>
<comment type="subcellular location">
    <subcellularLocation>
        <location evidence="1">Cell inner membrane</location>
        <topology evidence="1">Multi-pass membrane protein</topology>
    </subcellularLocation>
</comment>
<evidence type="ECO:0000256" key="11">
    <source>
        <dbReference type="SAM" id="MobiDB-lite"/>
    </source>
</evidence>
<keyword evidence="8 12" id="KW-1133">Transmembrane helix</keyword>